<dbReference type="InterPro" id="IPR032868">
    <property type="entry name" value="FTO"/>
</dbReference>
<dbReference type="PaxDb" id="8022-A0A060ZTU9"/>
<comment type="cofactor">
    <cofactor evidence="1">
        <name>Fe(2+)</name>
        <dbReference type="ChEBI" id="CHEBI:29033"/>
    </cofactor>
</comment>
<dbReference type="STRING" id="8022.A0A060ZTU9"/>
<evidence type="ECO:0000256" key="1">
    <source>
        <dbReference type="ARBA" id="ARBA00001954"/>
    </source>
</evidence>
<dbReference type="AlphaFoldDB" id="A0A060ZTU9"/>
<dbReference type="InterPro" id="IPR024367">
    <property type="entry name" value="FTO_cat_dom"/>
</dbReference>
<dbReference type="GO" id="GO:0008198">
    <property type="term" value="F:ferrous iron binding"/>
    <property type="evidence" value="ECO:0007669"/>
    <property type="project" value="TreeGrafter"/>
</dbReference>
<feature type="region of interest" description="Disordered" evidence="2">
    <location>
        <begin position="206"/>
        <end position="227"/>
    </location>
</feature>
<evidence type="ECO:0000313" key="5">
    <source>
        <dbReference type="Proteomes" id="UP000193380"/>
    </source>
</evidence>
<evidence type="ECO:0000313" key="4">
    <source>
        <dbReference type="EMBL" id="CDR09226.1"/>
    </source>
</evidence>
<evidence type="ECO:0000256" key="2">
    <source>
        <dbReference type="SAM" id="MobiDB-lite"/>
    </source>
</evidence>
<gene>
    <name evidence="4" type="ORF">GSONMT00063453001</name>
</gene>
<accession>A0A060ZTU9</accession>
<feature type="domain" description="Alpha-ketoglutarate-dependent dioxygenase FTO catalytic" evidence="3">
    <location>
        <begin position="48"/>
        <end position="305"/>
    </location>
</feature>
<name>A0A060ZTU9_ONCMY</name>
<dbReference type="Gene3D" id="2.60.120.590">
    <property type="entry name" value="Alpha-ketoglutarate-dependent dioxygenase AlkB-like"/>
    <property type="match status" value="1"/>
</dbReference>
<dbReference type="GO" id="GO:1990931">
    <property type="term" value="F:mRNA N6-methyladenosine dioxygenase activity"/>
    <property type="evidence" value="ECO:0007669"/>
    <property type="project" value="TreeGrafter"/>
</dbReference>
<organism evidence="4 5">
    <name type="scientific">Oncorhynchus mykiss</name>
    <name type="common">Rainbow trout</name>
    <name type="synonym">Salmo gairdneri</name>
    <dbReference type="NCBI Taxonomy" id="8022"/>
    <lineage>
        <taxon>Eukaryota</taxon>
        <taxon>Metazoa</taxon>
        <taxon>Chordata</taxon>
        <taxon>Craniata</taxon>
        <taxon>Vertebrata</taxon>
        <taxon>Euteleostomi</taxon>
        <taxon>Actinopterygii</taxon>
        <taxon>Neopterygii</taxon>
        <taxon>Teleostei</taxon>
        <taxon>Protacanthopterygii</taxon>
        <taxon>Salmoniformes</taxon>
        <taxon>Salmonidae</taxon>
        <taxon>Salmoninae</taxon>
        <taxon>Oncorhynchus</taxon>
    </lineage>
</organism>
<dbReference type="Pfam" id="PF12933">
    <property type="entry name" value="FTO_NTD"/>
    <property type="match status" value="1"/>
</dbReference>
<proteinExistence type="predicted"/>
<reference evidence="4" key="2">
    <citation type="submission" date="2014-03" db="EMBL/GenBank/DDBJ databases">
        <authorList>
            <person name="Genoscope - CEA"/>
        </authorList>
    </citation>
    <scope>NUCLEOTIDE SEQUENCE</scope>
</reference>
<dbReference type="PANTHER" id="PTHR31291">
    <property type="entry name" value="ALPHA-KETOGLUTARATE-DEPENDENT DIOXYGENASE FTO"/>
    <property type="match status" value="1"/>
</dbReference>
<evidence type="ECO:0000259" key="3">
    <source>
        <dbReference type="SMART" id="SM01223"/>
    </source>
</evidence>
<dbReference type="SMART" id="SM01223">
    <property type="entry name" value="FTO_NTD"/>
    <property type="match status" value="1"/>
</dbReference>
<dbReference type="GO" id="GO:0035516">
    <property type="term" value="F:broad specificity oxidative DNA demethylase activity"/>
    <property type="evidence" value="ECO:0007669"/>
    <property type="project" value="InterPro"/>
</dbReference>
<dbReference type="GO" id="GO:0040014">
    <property type="term" value="P:regulation of multicellular organism growth"/>
    <property type="evidence" value="ECO:0007669"/>
    <property type="project" value="InterPro"/>
</dbReference>
<dbReference type="PANTHER" id="PTHR31291:SF2">
    <property type="entry name" value="ALPHA-KETOGLUTARATE-DEPENDENT DIOXYGENASE FTO"/>
    <property type="match status" value="1"/>
</dbReference>
<dbReference type="GO" id="GO:0006307">
    <property type="term" value="P:DNA alkylation repair"/>
    <property type="evidence" value="ECO:0007669"/>
    <property type="project" value="InterPro"/>
</dbReference>
<dbReference type="InterPro" id="IPR037151">
    <property type="entry name" value="AlkB-like_sf"/>
</dbReference>
<dbReference type="GO" id="GO:0042245">
    <property type="term" value="P:RNA repair"/>
    <property type="evidence" value="ECO:0007669"/>
    <property type="project" value="InterPro"/>
</dbReference>
<reference evidence="4" key="1">
    <citation type="journal article" date="2014" name="Nat. Commun.">
        <title>The rainbow trout genome provides novel insights into evolution after whole-genome duplication in vertebrates.</title>
        <authorList>
            <person name="Berthelot C."/>
            <person name="Brunet F."/>
            <person name="Chalopin D."/>
            <person name="Juanchich A."/>
            <person name="Bernard M."/>
            <person name="Noel B."/>
            <person name="Bento P."/>
            <person name="Da Silva C."/>
            <person name="Labadie K."/>
            <person name="Alberti A."/>
            <person name="Aury J.M."/>
            <person name="Louis A."/>
            <person name="Dehais P."/>
            <person name="Bardou P."/>
            <person name="Montfort J."/>
            <person name="Klopp C."/>
            <person name="Cabau C."/>
            <person name="Gaspin C."/>
            <person name="Thorgaard G.H."/>
            <person name="Boussaha M."/>
            <person name="Quillet E."/>
            <person name="Guyomard R."/>
            <person name="Galiana D."/>
            <person name="Bobe J."/>
            <person name="Volff J.N."/>
            <person name="Genet C."/>
            <person name="Wincker P."/>
            <person name="Jaillon O."/>
            <person name="Roest Crollius H."/>
            <person name="Guiguen Y."/>
        </authorList>
    </citation>
    <scope>NUCLEOTIDE SEQUENCE [LARGE SCALE GENOMIC DNA]</scope>
</reference>
<feature type="non-terminal residue" evidence="4">
    <location>
        <position position="1"/>
    </location>
</feature>
<dbReference type="EMBL" id="FR970501">
    <property type="protein sequence ID" value="CDR09226.1"/>
    <property type="molecule type" value="Genomic_DNA"/>
</dbReference>
<sequence>LVLVHTKAFCLSHWRQRTQHLERYLAHRQNHRIRRNMAKQQLIDLCLSVFQWETSYSGLALRRSCSLPEELHGRVEAALFTLRRRGCFLRDLVKVRDRDVFTAVSRVLLGQPGTTYRYLDTRLFTIPWHTDEQRGTCCDPDLSAACKALWELNCFFCSDVGDRKEGDVFKQCKKELVGAIESKPNLGTQEKPVAELKHSLSGYHIEDEEDEDQQSGQECSNLNPAKTSCPGPTQFNVTLLNYMDPAAMSQLKEEPYYGMGKMAVGWHHDENLVSLSPVAVYSYSCHDGDKGEGQSSYSIVVVYHCQ</sequence>
<protein>
    <recommendedName>
        <fullName evidence="3">Alpha-ketoglutarate-dependent dioxygenase FTO catalytic domain-containing protein</fullName>
    </recommendedName>
</protein>
<dbReference type="Proteomes" id="UP000193380">
    <property type="component" value="Unassembled WGS sequence"/>
</dbReference>